<dbReference type="InterPro" id="IPR017775">
    <property type="entry name" value="ADH_Fe_PsrA-like"/>
</dbReference>
<dbReference type="NCBIfam" id="TIGR03405">
    <property type="entry name" value="Phn_Fe-ADH"/>
    <property type="match status" value="1"/>
</dbReference>
<dbReference type="InterPro" id="IPR039697">
    <property type="entry name" value="Alcohol_dehydrogenase_Fe"/>
</dbReference>
<dbReference type="PROSITE" id="PS00913">
    <property type="entry name" value="ADH_IRON_1"/>
    <property type="match status" value="1"/>
</dbReference>
<dbReference type="RefSeq" id="WP_114465902.1">
    <property type="nucleotide sequence ID" value="NZ_QPJK01000001.1"/>
</dbReference>
<dbReference type="SUPFAM" id="SSF56796">
    <property type="entry name" value="Dehydroquinate synthase-like"/>
    <property type="match status" value="1"/>
</dbReference>
<sequence length="375" mass="39454">MWNYHNPVKVHAGSGALQQLPALLGERRAILIAFPQAHALGLVEQLRAVLGARLVAVETDVRPNPDVAWLAPMYERLWARHPEAECVVALGGGSAIDCAKAMLVRTADARFDQLLQAMEGDMRGLAQGGHRALLALPTTAGTGSEVTPWATIWDQARGRKLSLHLDCTWPEAAIVDARLMASLPLAATLASGLDALSHALEALWNVHRNPVSATLAVSAARAIVATLAALMRAPQRLDLRETLATAALQAGLAFSNTRTALAHSLSYDITLAQGTAHGIACSFSLPRVMALAFGRDAAVDAQLLSVFGAGSAGAAVAALEDFLRSLGVSTEPADYGIAEAEWDVRVAHALQGPRGRNFIAADAALHQAPSETTLP</sequence>
<evidence type="ECO:0000259" key="3">
    <source>
        <dbReference type="Pfam" id="PF25137"/>
    </source>
</evidence>
<comment type="caution">
    <text evidence="4">The sequence shown here is derived from an EMBL/GenBank/DDBJ whole genome shotgun (WGS) entry which is preliminary data.</text>
</comment>
<dbReference type="Proteomes" id="UP000252884">
    <property type="component" value="Unassembled WGS sequence"/>
</dbReference>
<accession>A0A368Y748</accession>
<proteinExistence type="predicted"/>
<dbReference type="Gene3D" id="1.20.1090.10">
    <property type="entry name" value="Dehydroquinate synthase-like - alpha domain"/>
    <property type="match status" value="1"/>
</dbReference>
<dbReference type="InterPro" id="IPR035873">
    <property type="entry name" value="PhpC"/>
</dbReference>
<keyword evidence="5" id="KW-1185">Reference proteome</keyword>
<gene>
    <name evidence="4" type="ORF">DES41_101707</name>
</gene>
<dbReference type="EMBL" id="QPJK01000001">
    <property type="protein sequence ID" value="RCW76103.1"/>
    <property type="molecule type" value="Genomic_DNA"/>
</dbReference>
<feature type="domain" description="Alcohol dehydrogenase iron-type/glycerol dehydrogenase GldA" evidence="2">
    <location>
        <begin position="7"/>
        <end position="176"/>
    </location>
</feature>
<organism evidence="4 5">
    <name type="scientific">Pseudorhodoferax soli</name>
    <dbReference type="NCBI Taxonomy" id="545864"/>
    <lineage>
        <taxon>Bacteria</taxon>
        <taxon>Pseudomonadati</taxon>
        <taxon>Pseudomonadota</taxon>
        <taxon>Betaproteobacteria</taxon>
        <taxon>Burkholderiales</taxon>
        <taxon>Comamonadaceae</taxon>
    </lineage>
</organism>
<dbReference type="GO" id="GO:0046872">
    <property type="term" value="F:metal ion binding"/>
    <property type="evidence" value="ECO:0007669"/>
    <property type="project" value="InterPro"/>
</dbReference>
<dbReference type="InterPro" id="IPR001670">
    <property type="entry name" value="ADH_Fe/GldA"/>
</dbReference>
<evidence type="ECO:0000313" key="4">
    <source>
        <dbReference type="EMBL" id="RCW76103.1"/>
    </source>
</evidence>
<dbReference type="CDD" id="cd08182">
    <property type="entry name" value="HEPD"/>
    <property type="match status" value="1"/>
</dbReference>
<protein>
    <submittedName>
        <fullName evidence="4">Phosphonate metabolism-associated iron-containing alcohol dehydrogenase</fullName>
    </submittedName>
</protein>
<name>A0A368Y748_9BURK</name>
<feature type="domain" description="Fe-containing alcohol dehydrogenase-like C-terminal" evidence="3">
    <location>
        <begin position="188"/>
        <end position="351"/>
    </location>
</feature>
<dbReference type="OrthoDB" id="9815791at2"/>
<dbReference type="PANTHER" id="PTHR11496">
    <property type="entry name" value="ALCOHOL DEHYDROGENASE"/>
    <property type="match status" value="1"/>
</dbReference>
<evidence type="ECO:0000259" key="2">
    <source>
        <dbReference type="Pfam" id="PF00465"/>
    </source>
</evidence>
<dbReference type="AlphaFoldDB" id="A0A368Y748"/>
<dbReference type="GO" id="GO:0017000">
    <property type="term" value="P:antibiotic biosynthetic process"/>
    <property type="evidence" value="ECO:0007669"/>
    <property type="project" value="InterPro"/>
</dbReference>
<dbReference type="Gene3D" id="3.40.50.1970">
    <property type="match status" value="1"/>
</dbReference>
<dbReference type="InterPro" id="IPR056798">
    <property type="entry name" value="ADH_Fe_C"/>
</dbReference>
<evidence type="ECO:0000313" key="5">
    <source>
        <dbReference type="Proteomes" id="UP000252884"/>
    </source>
</evidence>
<evidence type="ECO:0000256" key="1">
    <source>
        <dbReference type="ARBA" id="ARBA00023002"/>
    </source>
</evidence>
<reference evidence="4 5" key="1">
    <citation type="submission" date="2018-07" db="EMBL/GenBank/DDBJ databases">
        <title>Genomic Encyclopedia of Type Strains, Phase IV (KMG-IV): sequencing the most valuable type-strain genomes for metagenomic binning, comparative biology and taxonomic classification.</title>
        <authorList>
            <person name="Goeker M."/>
        </authorList>
    </citation>
    <scope>NUCLEOTIDE SEQUENCE [LARGE SCALE GENOMIC DNA]</scope>
    <source>
        <strain evidence="4 5">DSM 21634</strain>
    </source>
</reference>
<keyword evidence="1" id="KW-0560">Oxidoreductase</keyword>
<dbReference type="Pfam" id="PF25137">
    <property type="entry name" value="ADH_Fe_C"/>
    <property type="match status" value="1"/>
</dbReference>
<dbReference type="PANTHER" id="PTHR11496:SF103">
    <property type="entry name" value="DEHYDROGENASE, PUTATIVE-RELATED"/>
    <property type="match status" value="1"/>
</dbReference>
<dbReference type="InterPro" id="IPR018211">
    <property type="entry name" value="ADH_Fe_CS"/>
</dbReference>
<dbReference type="GO" id="GO:0004022">
    <property type="term" value="F:alcohol dehydrogenase (NAD+) activity"/>
    <property type="evidence" value="ECO:0007669"/>
    <property type="project" value="TreeGrafter"/>
</dbReference>
<dbReference type="Pfam" id="PF00465">
    <property type="entry name" value="Fe-ADH"/>
    <property type="match status" value="1"/>
</dbReference>